<dbReference type="Proteomes" id="UP000673552">
    <property type="component" value="Chromosome 28"/>
</dbReference>
<dbReference type="EMBL" id="JAFEUZ010000028">
    <property type="protein sequence ID" value="KAG5474405.1"/>
    <property type="molecule type" value="Genomic_DNA"/>
</dbReference>
<sequence>MQSVYASQCHENSPPRWARSVVASPAAMSTPAQQHRKPKDDAPEYDPLLWSNTDTSYIATLATHAMTYQPASTPQQGGPLHRGSAALRPPSEAFLSSSWNATPQEGTVTRHPKFHSVYHGGPTTWLGRLLQFAAPRLYARWQGNVSSADVRQLSTKELISLMQLALSAGEVDQSAMLARELSRRKLALQLEVFPQQPSAAAAEGAMHSIPSPPDLRSSLTCSAPHPLASARGGFNGGGGGLPTMHPSGGRGSAPGGASLQHGQSTAALNSNRFSDQGAYGNLNASSIWASDLHPHRFERASPETLANGVGTPRMSLYEPGNSDSWTQSALWR</sequence>
<dbReference type="OrthoDB" id="244803at2759"/>
<evidence type="ECO:0000256" key="1">
    <source>
        <dbReference type="SAM" id="MobiDB-lite"/>
    </source>
</evidence>
<feature type="region of interest" description="Disordered" evidence="1">
    <location>
        <begin position="303"/>
        <end position="332"/>
    </location>
</feature>
<feature type="compositionally biased region" description="Polar residues" evidence="1">
    <location>
        <begin position="1"/>
        <end position="11"/>
    </location>
</feature>
<keyword evidence="3" id="KW-1185">Reference proteome</keyword>
<dbReference type="GeneID" id="92513249"/>
<dbReference type="AlphaFoldDB" id="A0A836GYR6"/>
<organism evidence="2 3">
    <name type="scientific">Leishmania martiniquensis</name>
    <dbReference type="NCBI Taxonomy" id="1580590"/>
    <lineage>
        <taxon>Eukaryota</taxon>
        <taxon>Discoba</taxon>
        <taxon>Euglenozoa</taxon>
        <taxon>Kinetoplastea</taxon>
        <taxon>Metakinetoplastina</taxon>
        <taxon>Trypanosomatida</taxon>
        <taxon>Trypanosomatidae</taxon>
        <taxon>Leishmaniinae</taxon>
        <taxon>Leishmania</taxon>
    </lineage>
</organism>
<proteinExistence type="predicted"/>
<feature type="region of interest" description="Disordered" evidence="1">
    <location>
        <begin position="199"/>
        <end position="265"/>
    </location>
</feature>
<comment type="caution">
    <text evidence="2">The sequence shown here is derived from an EMBL/GenBank/DDBJ whole genome shotgun (WGS) entry which is preliminary data.</text>
</comment>
<accession>A0A836GYR6</accession>
<feature type="compositionally biased region" description="Polar residues" evidence="1">
    <location>
        <begin position="321"/>
        <end position="332"/>
    </location>
</feature>
<protein>
    <submittedName>
        <fullName evidence="2">Uncharacterized protein</fullName>
    </submittedName>
</protein>
<evidence type="ECO:0000313" key="2">
    <source>
        <dbReference type="EMBL" id="KAG5474405.1"/>
    </source>
</evidence>
<dbReference type="SMR" id="A0A836GYR6"/>
<reference evidence="2 3" key="1">
    <citation type="submission" date="2021-03" db="EMBL/GenBank/DDBJ databases">
        <title>Leishmania (Mundinia) martiniquensis Genome sequencing and assembly.</title>
        <authorList>
            <person name="Almutairi H."/>
            <person name="Gatherer D."/>
        </authorList>
    </citation>
    <scope>NUCLEOTIDE SEQUENCE [LARGE SCALE GENOMIC DNA]</scope>
    <source>
        <strain evidence="2">LSCM1</strain>
    </source>
</reference>
<gene>
    <name evidence="2" type="ORF">LSCM1_03187</name>
</gene>
<name>A0A836GYR6_9TRYP</name>
<evidence type="ECO:0000313" key="3">
    <source>
        <dbReference type="Proteomes" id="UP000673552"/>
    </source>
</evidence>
<dbReference type="RefSeq" id="XP_067177347.1">
    <property type="nucleotide sequence ID" value="XM_067320737.1"/>
</dbReference>
<dbReference type="KEGG" id="lmat:92513249"/>
<feature type="region of interest" description="Disordered" evidence="1">
    <location>
        <begin position="1"/>
        <end position="45"/>
    </location>
</feature>